<sequence length="254" mass="26073">MTAVHRTATDYAHSIVASGDPLDQRALEAAQFASRPEPAAALAAATEALDREPPRHDLALGVLEVVVDFLPVLIPGVLFVAGTFDGPVPAGALIAVAALSLVVAVRRVLQWRRADWHGSPREGVLAAVGAGFGALTVVLTALTVPTTPVSGALAAIAAALMTIAEVVAFVVIRRRSAAAPTPPTAADALRASLAALSDRDRADLAADLERATGILAEHGVIDEAERSDLLAAPLGGLARRAWALEVQARRAALG</sequence>
<dbReference type="RefSeq" id="WP_160423546.1">
    <property type="nucleotide sequence ID" value="NZ_WSTA01000021.1"/>
</dbReference>
<evidence type="ECO:0000313" key="2">
    <source>
        <dbReference type="EMBL" id="MWB98204.1"/>
    </source>
</evidence>
<organism evidence="2 3">
    <name type="scientific">Agromyces seonyuensis</name>
    <dbReference type="NCBI Taxonomy" id="2662446"/>
    <lineage>
        <taxon>Bacteria</taxon>
        <taxon>Bacillati</taxon>
        <taxon>Actinomycetota</taxon>
        <taxon>Actinomycetes</taxon>
        <taxon>Micrococcales</taxon>
        <taxon>Microbacteriaceae</taxon>
        <taxon>Agromyces</taxon>
    </lineage>
</organism>
<keyword evidence="3" id="KW-1185">Reference proteome</keyword>
<dbReference type="AlphaFoldDB" id="A0A6I4P4H5"/>
<comment type="caution">
    <text evidence="2">The sequence shown here is derived from an EMBL/GenBank/DDBJ whole genome shotgun (WGS) entry which is preliminary data.</text>
</comment>
<accession>A0A6I4P4H5</accession>
<protein>
    <submittedName>
        <fullName evidence="2">Uncharacterized protein</fullName>
    </submittedName>
</protein>
<feature type="transmembrane region" description="Helical" evidence="1">
    <location>
        <begin position="87"/>
        <end position="105"/>
    </location>
</feature>
<dbReference type="Proteomes" id="UP000438182">
    <property type="component" value="Unassembled WGS sequence"/>
</dbReference>
<keyword evidence="1" id="KW-0472">Membrane</keyword>
<feature type="transmembrane region" description="Helical" evidence="1">
    <location>
        <begin position="125"/>
        <end position="144"/>
    </location>
</feature>
<evidence type="ECO:0000256" key="1">
    <source>
        <dbReference type="SAM" id="Phobius"/>
    </source>
</evidence>
<keyword evidence="1" id="KW-1133">Transmembrane helix</keyword>
<feature type="transmembrane region" description="Helical" evidence="1">
    <location>
        <begin position="150"/>
        <end position="172"/>
    </location>
</feature>
<reference evidence="2 3" key="1">
    <citation type="submission" date="2019-12" db="EMBL/GenBank/DDBJ databases">
        <authorList>
            <person name="Kim Y.S."/>
        </authorList>
    </citation>
    <scope>NUCLEOTIDE SEQUENCE [LARGE SCALE GENOMIC DNA]</scope>
    <source>
        <strain evidence="2 3">MMS17-SY077</strain>
    </source>
</reference>
<proteinExistence type="predicted"/>
<name>A0A6I4P4H5_9MICO</name>
<keyword evidence="1" id="KW-0812">Transmembrane</keyword>
<gene>
    <name evidence="2" type="ORF">GB864_06535</name>
</gene>
<feature type="transmembrane region" description="Helical" evidence="1">
    <location>
        <begin position="58"/>
        <end position="81"/>
    </location>
</feature>
<dbReference type="EMBL" id="WSTA01000021">
    <property type="protein sequence ID" value="MWB98204.1"/>
    <property type="molecule type" value="Genomic_DNA"/>
</dbReference>
<evidence type="ECO:0000313" key="3">
    <source>
        <dbReference type="Proteomes" id="UP000438182"/>
    </source>
</evidence>